<keyword evidence="4" id="KW-0012">Acyltransferase</keyword>
<comment type="caution">
    <text evidence="10">The sequence shown here is derived from an EMBL/GenBank/DDBJ whole genome shotgun (WGS) entry which is preliminary data.</text>
</comment>
<dbReference type="GO" id="GO:0005886">
    <property type="term" value="C:plasma membrane"/>
    <property type="evidence" value="ECO:0007669"/>
    <property type="project" value="TreeGrafter"/>
</dbReference>
<evidence type="ECO:0000256" key="3">
    <source>
        <dbReference type="ARBA" id="ARBA00022679"/>
    </source>
</evidence>
<comment type="catalytic activity">
    <reaction evidence="6">
        <text>a long chain fatty alcohol + a fatty acyl-CoA = a long-chain alcohol wax ester + CoA</text>
        <dbReference type="Rhea" id="RHEA:38443"/>
        <dbReference type="ChEBI" id="CHEBI:17135"/>
        <dbReference type="ChEBI" id="CHEBI:57287"/>
        <dbReference type="ChEBI" id="CHEBI:77636"/>
        <dbReference type="ChEBI" id="CHEBI:235323"/>
        <dbReference type="EC" id="2.3.1.75"/>
    </reaction>
</comment>
<keyword evidence="11" id="KW-1185">Reference proteome</keyword>
<evidence type="ECO:0000313" key="10">
    <source>
        <dbReference type="EMBL" id="GMH60792.1"/>
    </source>
</evidence>
<dbReference type="Pfam" id="PF03007">
    <property type="entry name" value="WS_DGAT_cat"/>
    <property type="match status" value="1"/>
</dbReference>
<evidence type="ECO:0000259" key="9">
    <source>
        <dbReference type="Pfam" id="PF06974"/>
    </source>
</evidence>
<organism evidence="10 11">
    <name type="scientific">Triparma retinervis</name>
    <dbReference type="NCBI Taxonomy" id="2557542"/>
    <lineage>
        <taxon>Eukaryota</taxon>
        <taxon>Sar</taxon>
        <taxon>Stramenopiles</taxon>
        <taxon>Ochrophyta</taxon>
        <taxon>Bolidophyceae</taxon>
        <taxon>Parmales</taxon>
        <taxon>Triparmaceae</taxon>
        <taxon>Triparma</taxon>
    </lineage>
</organism>
<evidence type="ECO:0000256" key="5">
    <source>
        <dbReference type="ARBA" id="ARBA00024360"/>
    </source>
</evidence>
<proteinExistence type="inferred from homology"/>
<gene>
    <name evidence="10" type="ORF">TrRE_jg2708</name>
</gene>
<dbReference type="PANTHER" id="PTHR31650">
    <property type="entry name" value="O-ACYLTRANSFERASE (WSD1-LIKE) FAMILY PROTEIN"/>
    <property type="match status" value="1"/>
</dbReference>
<dbReference type="InterPro" id="IPR009721">
    <property type="entry name" value="O-acyltransferase_WSD1_C"/>
</dbReference>
<evidence type="ECO:0000256" key="6">
    <source>
        <dbReference type="ARBA" id="ARBA00047604"/>
    </source>
</evidence>
<keyword evidence="3" id="KW-0808">Transferase</keyword>
<dbReference type="InterPro" id="IPR004255">
    <property type="entry name" value="O-acyltransferase_WSD1_N"/>
</dbReference>
<dbReference type="GO" id="GO:0004144">
    <property type="term" value="F:diacylglycerol O-acyltransferase activity"/>
    <property type="evidence" value="ECO:0007669"/>
    <property type="project" value="UniProtKB-EC"/>
</dbReference>
<dbReference type="GO" id="GO:0047196">
    <property type="term" value="F:long-chain-alcohol O-fatty-acyltransferase activity"/>
    <property type="evidence" value="ECO:0007669"/>
    <property type="project" value="UniProtKB-EC"/>
</dbReference>
<dbReference type="OrthoDB" id="619536at2759"/>
<evidence type="ECO:0000313" key="11">
    <source>
        <dbReference type="Proteomes" id="UP001165082"/>
    </source>
</evidence>
<name>A0A9W6ZUQ6_9STRA</name>
<evidence type="ECO:0008006" key="12">
    <source>
        <dbReference type="Google" id="ProtNLM"/>
    </source>
</evidence>
<dbReference type="Pfam" id="PF06974">
    <property type="entry name" value="WS_DGAT_C"/>
    <property type="match status" value="1"/>
</dbReference>
<evidence type="ECO:0000256" key="1">
    <source>
        <dbReference type="ARBA" id="ARBA00004771"/>
    </source>
</evidence>
<dbReference type="Proteomes" id="UP001165082">
    <property type="component" value="Unassembled WGS sequence"/>
</dbReference>
<evidence type="ECO:0000256" key="2">
    <source>
        <dbReference type="ARBA" id="ARBA00005189"/>
    </source>
</evidence>
<dbReference type="InterPro" id="IPR045034">
    <property type="entry name" value="O-acyltransferase_WSD1-like"/>
</dbReference>
<sequence>MALSSGPNEALTSNEFASTFSSRILSQPSRFHRFFSTLSPSGTHFTTSTPLMNGDLRSVVTPTSHPSTIGELKRAMEDMIYAPLTAVPWGASVASGPLASSVVLSASRIRSALSSGRATETLVLLKASHALGDGASLGAVLGELADEAPDLRERVKKEMKKRRGGRRRRSLLERVVGHLKKLIWMVRGIAMIAKQQFRMLCFNNRNPFTPLLQTSLPPGSQRRSLGWTSSISLSDALLTSRSLGCSLNDLFVACISKAVDRQIRAHADSGAIPCDQERGGRVRCVIPVHLYGGILLPGQGIGNRIGAVSAEIEEKLKIIKDAPSALVSYGLAKIVSSLPPPLARRLLNLAISGSCVAISNVRGPPSSLHVLGRTVEQVVGFVPPPPTVPIGVAVMSYDGTITLTVNGDRRCVPDAELFLAWVLEEYGKLALVSLS</sequence>
<evidence type="ECO:0000256" key="4">
    <source>
        <dbReference type="ARBA" id="ARBA00023315"/>
    </source>
</evidence>
<protein>
    <recommendedName>
        <fullName evidence="12">O-acyltransferase WSD1 C-terminal domain-containing protein</fullName>
    </recommendedName>
</protein>
<dbReference type="PANTHER" id="PTHR31650:SF1">
    <property type="entry name" value="WAX ESTER SYNTHASE_DIACYLGLYCEROL ACYLTRANSFERASE 4-RELATED"/>
    <property type="match status" value="1"/>
</dbReference>
<evidence type="ECO:0000256" key="7">
    <source>
        <dbReference type="ARBA" id="ARBA00048109"/>
    </source>
</evidence>
<reference evidence="10" key="1">
    <citation type="submission" date="2022-07" db="EMBL/GenBank/DDBJ databases">
        <title>Genome analysis of Parmales, a sister group of diatoms, reveals the evolutionary specialization of diatoms from phago-mixotrophs to photoautotrophs.</title>
        <authorList>
            <person name="Ban H."/>
            <person name="Sato S."/>
            <person name="Yoshikawa S."/>
            <person name="Kazumasa Y."/>
            <person name="Nakamura Y."/>
            <person name="Ichinomiya M."/>
            <person name="Saitoh K."/>
            <person name="Sato N."/>
            <person name="Blanc-Mathieu R."/>
            <person name="Endo H."/>
            <person name="Kuwata A."/>
            <person name="Ogata H."/>
        </authorList>
    </citation>
    <scope>NUCLEOTIDE SEQUENCE</scope>
</reference>
<comment type="pathway">
    <text evidence="2">Lipid metabolism.</text>
</comment>
<dbReference type="GO" id="GO:0019432">
    <property type="term" value="P:triglyceride biosynthetic process"/>
    <property type="evidence" value="ECO:0007669"/>
    <property type="project" value="TreeGrafter"/>
</dbReference>
<dbReference type="AlphaFoldDB" id="A0A9W6ZUQ6"/>
<accession>A0A9W6ZUQ6</accession>
<comment type="pathway">
    <text evidence="1">Glycerolipid metabolism; triacylglycerol biosynthesis.</text>
</comment>
<dbReference type="EMBL" id="BRXZ01001051">
    <property type="protein sequence ID" value="GMH60792.1"/>
    <property type="molecule type" value="Genomic_DNA"/>
</dbReference>
<comment type="similarity">
    <text evidence="5">In the N-terminal section; belongs to the long-chain O-acyltransferase family.</text>
</comment>
<feature type="domain" description="O-acyltransferase WSD1 C-terminal" evidence="9">
    <location>
        <begin position="311"/>
        <end position="425"/>
    </location>
</feature>
<evidence type="ECO:0000259" key="8">
    <source>
        <dbReference type="Pfam" id="PF03007"/>
    </source>
</evidence>
<comment type="catalytic activity">
    <reaction evidence="7">
        <text>an acyl-CoA + a 1,2-diacyl-sn-glycerol = a triacyl-sn-glycerol + CoA</text>
        <dbReference type="Rhea" id="RHEA:10868"/>
        <dbReference type="ChEBI" id="CHEBI:17815"/>
        <dbReference type="ChEBI" id="CHEBI:57287"/>
        <dbReference type="ChEBI" id="CHEBI:58342"/>
        <dbReference type="ChEBI" id="CHEBI:64615"/>
        <dbReference type="EC" id="2.3.1.20"/>
    </reaction>
</comment>
<feature type="domain" description="O-acyltransferase WSD1-like N-terminal" evidence="8">
    <location>
        <begin position="123"/>
        <end position="250"/>
    </location>
</feature>